<evidence type="ECO:0000256" key="1">
    <source>
        <dbReference type="ARBA" id="ARBA00004141"/>
    </source>
</evidence>
<feature type="domain" description="Ion transport" evidence="10">
    <location>
        <begin position="887"/>
        <end position="1134"/>
    </location>
</feature>
<proteinExistence type="predicted"/>
<evidence type="ECO:0000313" key="13">
    <source>
        <dbReference type="EMBL" id="CAF0878989.1"/>
    </source>
</evidence>
<gene>
    <name evidence="13" type="ORF">XAT740_LOCUS6899</name>
</gene>
<evidence type="ECO:0000256" key="4">
    <source>
        <dbReference type="ARBA" id="ARBA00022989"/>
    </source>
</evidence>
<dbReference type="Pfam" id="PF00520">
    <property type="entry name" value="Ion_trans"/>
    <property type="match status" value="1"/>
</dbReference>
<dbReference type="PANTHER" id="PTHR13800">
    <property type="entry name" value="TRANSIENT RECEPTOR POTENTIAL CATION CHANNEL, SUBFAMILY M, MEMBER 6"/>
    <property type="match status" value="1"/>
</dbReference>
<sequence length="1321" mass="152551">MATICCKPKRTSNKVQNKESTYRLTNLSNDGDWSRAIHHDLNIKRRTCTTFVPKDKTKFDRSRSRSDVQCCCNRLHREHSWSVYEDPDTKWDAKLHTTSAYNNAYGYTSNSHANYIRCDIETDPKILMRLMIEVWKVQPPRLIMCIIGGAKYFKLNERLEREFMKGIIQAALKADGWIVTTGFKTGVVQLVGEAIHDHKVTNPRSKITAIGCSKWGATKNRELFVSSKPASKESVNPSTTNGSKTEKKSEQELDPNHTHFLLLDDGTYYKYDTGDYRSRFVLDAARYRYNGDSTSEQQDVPVVTIVVEGGPDTLLTIYKDLRQDIPIVLIDGSGRVPNLLTNFLIRTETMINRMGKEEMSTWKQAVDIKTTKDIERLKSQFYSYGDEICDGLKDISKGSKKNENFDELFHCILYCLQPAVRSRIRIYSLDNDRDLDDTIFEAIIHAKQEKSSDVSSRKQLLRLALAWDAIEVAKELIIKDDLSDFDEQSKSQLFIEALKRDRSQFINVFIKLNFDVTKIFYESQTNKPWKLKWKQLADIYKEEYTKDKERLYLLEKCNRGRPIEARDDLDRILKTVVGDYMKSTYAPTASGFWGRLLICCRCPQRSRVSDSRTILYTNDDLDETEVPNPEEAKKEARELALRDLFFWAVLTNRLDMAKVFLGHMQTRICAALIASKILKCYIEYARDNDSKDALSSEAEQFEDYAIKCLRFCYNYDESIACEIAIRRINIFGGVSCLQVAVDADDKNFVGQPCCDQLLNNVWYDKLDPYKTTLIRRVLVLISVCSFGLLAPLLVAYRKPPLDSENDGFQSFEKTKQSMTVNETQDETDALIPKRKQRLNDHGIHYSDNIISSSNLTCSKKIKLYFRRLKQFHESPYIKFLYNSASYIFFLLLFSYYLLFNFNPPTDDIPSINWTEILVIIMVTTMLLEDFRKFLCQENRSFMGKMQNYFIKDAFFSSIRVASYLLFYIGLILRFANASTPEEFSSAKIVLAYDLEIWYIRSLAFLGIAKNLGPKLVMIRRMVIDLSFFIYIIIVAMVAYGVASRAMYNFNADADSDDLTFDGRSIFRHIIYPSYYLMYGEVDGDKQALDQNPNDSTSIATHVLLAFHMLFVNILLINLLIAMFSFTFESVQTQTDLVWRYERYSFVREYFDRPPLFPPFILITHFFELCKLILRHLPCTKHPSSTIRPAKTFKMVAATGQIEKEWSEFESYSTNSYAQSIISGQSTSAVALVSSAARQDASSITLDALNFPQISPNFDIKSITEEISSIKKAVGDLRTYAEEMNRCMQWMMDAMERVRMSKDPKPRLRSAITTSDIQFTDE</sequence>
<feature type="transmembrane region" description="Helical" evidence="9">
    <location>
        <begin position="948"/>
        <end position="968"/>
    </location>
</feature>
<feature type="transmembrane region" description="Helical" evidence="9">
    <location>
        <begin position="988"/>
        <end position="1009"/>
    </location>
</feature>
<dbReference type="Pfam" id="PF25508">
    <property type="entry name" value="TRPM2"/>
    <property type="match status" value="1"/>
</dbReference>
<feature type="region of interest" description="Disordered" evidence="8">
    <location>
        <begin position="226"/>
        <end position="252"/>
    </location>
</feature>
<feature type="domain" description="TRPM SLOG" evidence="11">
    <location>
        <begin position="113"/>
        <end position="344"/>
    </location>
</feature>
<feature type="transmembrane region" description="Helical" evidence="9">
    <location>
        <begin position="879"/>
        <end position="898"/>
    </location>
</feature>
<feature type="transmembrane region" description="Helical" evidence="9">
    <location>
        <begin position="777"/>
        <end position="796"/>
    </location>
</feature>
<name>A0A813Y0Z7_ADIRI</name>
<feature type="domain" description="TRPM-like" evidence="12">
    <location>
        <begin position="491"/>
        <end position="751"/>
    </location>
</feature>
<evidence type="ECO:0000259" key="10">
    <source>
        <dbReference type="Pfam" id="PF00520"/>
    </source>
</evidence>
<keyword evidence="5" id="KW-0406">Ion transport</keyword>
<organism evidence="13 14">
    <name type="scientific">Adineta ricciae</name>
    <name type="common">Rotifer</name>
    <dbReference type="NCBI Taxonomy" id="249248"/>
    <lineage>
        <taxon>Eukaryota</taxon>
        <taxon>Metazoa</taxon>
        <taxon>Spiralia</taxon>
        <taxon>Gnathifera</taxon>
        <taxon>Rotifera</taxon>
        <taxon>Eurotatoria</taxon>
        <taxon>Bdelloidea</taxon>
        <taxon>Adinetida</taxon>
        <taxon>Adinetidae</taxon>
        <taxon>Adineta</taxon>
    </lineage>
</organism>
<dbReference type="InterPro" id="IPR005821">
    <property type="entry name" value="Ion_trans_dom"/>
</dbReference>
<dbReference type="Proteomes" id="UP000663828">
    <property type="component" value="Unassembled WGS sequence"/>
</dbReference>
<evidence type="ECO:0000256" key="5">
    <source>
        <dbReference type="ARBA" id="ARBA00023065"/>
    </source>
</evidence>
<accession>A0A813Y0Z7</accession>
<feature type="transmembrane region" description="Helical" evidence="9">
    <location>
        <begin position="1021"/>
        <end position="1042"/>
    </location>
</feature>
<comment type="subcellular location">
    <subcellularLocation>
        <location evidence="1">Membrane</location>
        <topology evidence="1">Multi-pass membrane protein</topology>
    </subcellularLocation>
</comment>
<dbReference type="PANTHER" id="PTHR13800:SF12">
    <property type="entry name" value="TRANSIENT RECEPTOR POTENTIAL CATION CHANNEL SUBFAMILY M MEMBER-LIKE 2"/>
    <property type="match status" value="1"/>
</dbReference>
<dbReference type="InterPro" id="IPR057366">
    <property type="entry name" value="TRPM-like"/>
</dbReference>
<dbReference type="Pfam" id="PF18139">
    <property type="entry name" value="LSDAT_euk"/>
    <property type="match status" value="1"/>
</dbReference>
<dbReference type="InterPro" id="IPR050927">
    <property type="entry name" value="TRPM"/>
</dbReference>
<evidence type="ECO:0000256" key="9">
    <source>
        <dbReference type="SAM" id="Phobius"/>
    </source>
</evidence>
<evidence type="ECO:0000259" key="11">
    <source>
        <dbReference type="Pfam" id="PF18139"/>
    </source>
</evidence>
<protein>
    <submittedName>
        <fullName evidence="13">Uncharacterized protein</fullName>
    </submittedName>
</protein>
<dbReference type="GO" id="GO:0099604">
    <property type="term" value="F:ligand-gated calcium channel activity"/>
    <property type="evidence" value="ECO:0007669"/>
    <property type="project" value="TreeGrafter"/>
</dbReference>
<keyword evidence="7" id="KW-0407">Ion channel</keyword>
<keyword evidence="2" id="KW-0813">Transport</keyword>
<feature type="compositionally biased region" description="Polar residues" evidence="8">
    <location>
        <begin position="233"/>
        <end position="243"/>
    </location>
</feature>
<keyword evidence="3 9" id="KW-0812">Transmembrane</keyword>
<evidence type="ECO:0000256" key="2">
    <source>
        <dbReference type="ARBA" id="ARBA00022448"/>
    </source>
</evidence>
<dbReference type="GO" id="GO:0005886">
    <property type="term" value="C:plasma membrane"/>
    <property type="evidence" value="ECO:0007669"/>
    <property type="project" value="TreeGrafter"/>
</dbReference>
<feature type="transmembrane region" description="Helical" evidence="9">
    <location>
        <begin position="910"/>
        <end position="927"/>
    </location>
</feature>
<evidence type="ECO:0000313" key="14">
    <source>
        <dbReference type="Proteomes" id="UP000663828"/>
    </source>
</evidence>
<evidence type="ECO:0000259" key="12">
    <source>
        <dbReference type="Pfam" id="PF25508"/>
    </source>
</evidence>
<dbReference type="InterPro" id="IPR041491">
    <property type="entry name" value="TRPM_SLOG"/>
</dbReference>
<comment type="caution">
    <text evidence="13">The sequence shown here is derived from an EMBL/GenBank/DDBJ whole genome shotgun (WGS) entry which is preliminary data.</text>
</comment>
<keyword evidence="4 9" id="KW-1133">Transmembrane helix</keyword>
<feature type="transmembrane region" description="Helical" evidence="9">
    <location>
        <begin position="1098"/>
        <end position="1120"/>
    </location>
</feature>
<dbReference type="EMBL" id="CAJNOR010000319">
    <property type="protein sequence ID" value="CAF0878989.1"/>
    <property type="molecule type" value="Genomic_DNA"/>
</dbReference>
<evidence type="ECO:0000256" key="6">
    <source>
        <dbReference type="ARBA" id="ARBA00023136"/>
    </source>
</evidence>
<reference evidence="13" key="1">
    <citation type="submission" date="2021-02" db="EMBL/GenBank/DDBJ databases">
        <authorList>
            <person name="Nowell W R."/>
        </authorList>
    </citation>
    <scope>NUCLEOTIDE SEQUENCE</scope>
</reference>
<keyword evidence="6 9" id="KW-0472">Membrane</keyword>
<evidence type="ECO:0000256" key="8">
    <source>
        <dbReference type="SAM" id="MobiDB-lite"/>
    </source>
</evidence>
<evidence type="ECO:0000256" key="3">
    <source>
        <dbReference type="ARBA" id="ARBA00022692"/>
    </source>
</evidence>
<evidence type="ECO:0000256" key="7">
    <source>
        <dbReference type="ARBA" id="ARBA00023303"/>
    </source>
</evidence>
<keyword evidence="14" id="KW-1185">Reference proteome</keyword>